<comment type="caution">
    <text evidence="1">The sequence shown here is derived from an EMBL/GenBank/DDBJ whole genome shotgun (WGS) entry which is preliminary data.</text>
</comment>
<dbReference type="RefSeq" id="WP_309794726.1">
    <property type="nucleotide sequence ID" value="NZ_JAVDPW010000004.1"/>
</dbReference>
<proteinExistence type="predicted"/>
<reference evidence="1 2" key="1">
    <citation type="submission" date="2023-07" db="EMBL/GenBank/DDBJ databases">
        <title>Sorghum-associated microbial communities from plants grown in Nebraska, USA.</title>
        <authorList>
            <person name="Schachtman D."/>
        </authorList>
    </citation>
    <scope>NUCLEOTIDE SEQUENCE [LARGE SCALE GENOMIC DNA]</scope>
    <source>
        <strain evidence="1 2">584</strain>
    </source>
</reference>
<protein>
    <submittedName>
        <fullName evidence="1">Uncharacterized protein</fullName>
    </submittedName>
</protein>
<keyword evidence="2" id="KW-1185">Reference proteome</keyword>
<organism evidence="1 2">
    <name type="scientific">Inquilinus ginsengisoli</name>
    <dbReference type="NCBI Taxonomy" id="363840"/>
    <lineage>
        <taxon>Bacteria</taxon>
        <taxon>Pseudomonadati</taxon>
        <taxon>Pseudomonadota</taxon>
        <taxon>Alphaproteobacteria</taxon>
        <taxon>Rhodospirillales</taxon>
        <taxon>Rhodospirillaceae</taxon>
        <taxon>Inquilinus</taxon>
    </lineage>
</organism>
<accession>A0ABU1JNQ8</accession>
<name>A0ABU1JNQ8_9PROT</name>
<sequence>MSGRSVAPVSRPCPRIAEAVSALPPPEQVFLDWLMWLPADADVEAAARREIARLDRRMPLAAEAEHLRLLFQAVLGDGPRASSTL</sequence>
<gene>
    <name evidence="1" type="ORF">E9232_002776</name>
</gene>
<evidence type="ECO:0000313" key="1">
    <source>
        <dbReference type="EMBL" id="MDR6290255.1"/>
    </source>
</evidence>
<dbReference type="EMBL" id="JAVDPW010000004">
    <property type="protein sequence ID" value="MDR6290255.1"/>
    <property type="molecule type" value="Genomic_DNA"/>
</dbReference>
<dbReference type="Proteomes" id="UP001262410">
    <property type="component" value="Unassembled WGS sequence"/>
</dbReference>
<evidence type="ECO:0000313" key="2">
    <source>
        <dbReference type="Proteomes" id="UP001262410"/>
    </source>
</evidence>